<reference evidence="3" key="2">
    <citation type="submission" date="2015-01" db="EMBL/GenBank/DDBJ databases">
        <title>Evolutionary Origins and Diversification of the Mycorrhizal Mutualists.</title>
        <authorList>
            <consortium name="DOE Joint Genome Institute"/>
            <consortium name="Mycorrhizal Genomics Consortium"/>
            <person name="Kohler A."/>
            <person name="Kuo A."/>
            <person name="Nagy L.G."/>
            <person name="Floudas D."/>
            <person name="Copeland A."/>
            <person name="Barry K.W."/>
            <person name="Cichocki N."/>
            <person name="Veneault-Fourrey C."/>
            <person name="LaButti K."/>
            <person name="Lindquist E.A."/>
            <person name="Lipzen A."/>
            <person name="Lundell T."/>
            <person name="Morin E."/>
            <person name="Murat C."/>
            <person name="Riley R."/>
            <person name="Ohm R."/>
            <person name="Sun H."/>
            <person name="Tunlid A."/>
            <person name="Henrissat B."/>
            <person name="Grigoriev I.V."/>
            <person name="Hibbett D.S."/>
            <person name="Martin F."/>
        </authorList>
    </citation>
    <scope>NUCLEOTIDE SEQUENCE [LARGE SCALE GENOMIC DNA]</scope>
    <source>
        <strain evidence="3">h7</strain>
    </source>
</reference>
<evidence type="ECO:0000313" key="3">
    <source>
        <dbReference type="Proteomes" id="UP000053424"/>
    </source>
</evidence>
<feature type="non-terminal residue" evidence="2">
    <location>
        <position position="1"/>
    </location>
</feature>
<feature type="transmembrane region" description="Helical" evidence="1">
    <location>
        <begin position="37"/>
        <end position="55"/>
    </location>
</feature>
<organism evidence="2 3">
    <name type="scientific">Hebeloma cylindrosporum</name>
    <dbReference type="NCBI Taxonomy" id="76867"/>
    <lineage>
        <taxon>Eukaryota</taxon>
        <taxon>Fungi</taxon>
        <taxon>Dikarya</taxon>
        <taxon>Basidiomycota</taxon>
        <taxon>Agaricomycotina</taxon>
        <taxon>Agaricomycetes</taxon>
        <taxon>Agaricomycetidae</taxon>
        <taxon>Agaricales</taxon>
        <taxon>Agaricineae</taxon>
        <taxon>Hymenogastraceae</taxon>
        <taxon>Hebeloma</taxon>
    </lineage>
</organism>
<proteinExistence type="predicted"/>
<reference evidence="2 3" key="1">
    <citation type="submission" date="2014-04" db="EMBL/GenBank/DDBJ databases">
        <authorList>
            <consortium name="DOE Joint Genome Institute"/>
            <person name="Kuo A."/>
            <person name="Gay G."/>
            <person name="Dore J."/>
            <person name="Kohler A."/>
            <person name="Nagy L.G."/>
            <person name="Floudas D."/>
            <person name="Copeland A."/>
            <person name="Barry K.W."/>
            <person name="Cichocki N."/>
            <person name="Veneault-Fourrey C."/>
            <person name="LaButti K."/>
            <person name="Lindquist E.A."/>
            <person name="Lipzen A."/>
            <person name="Lundell T."/>
            <person name="Morin E."/>
            <person name="Murat C."/>
            <person name="Sun H."/>
            <person name="Tunlid A."/>
            <person name="Henrissat B."/>
            <person name="Grigoriev I.V."/>
            <person name="Hibbett D.S."/>
            <person name="Martin F."/>
            <person name="Nordberg H.P."/>
            <person name="Cantor M.N."/>
            <person name="Hua S.X."/>
        </authorList>
    </citation>
    <scope>NUCLEOTIDE SEQUENCE [LARGE SCALE GENOMIC DNA]</scope>
    <source>
        <strain evidence="3">h7</strain>
    </source>
</reference>
<gene>
    <name evidence="2" type="ORF">M413DRAFT_443009</name>
</gene>
<accession>A0A0C2Y249</accession>
<name>A0A0C2Y249_HEBCY</name>
<evidence type="ECO:0000256" key="1">
    <source>
        <dbReference type="SAM" id="Phobius"/>
    </source>
</evidence>
<dbReference type="HOGENOM" id="CLU_2996720_0_0_1"/>
<sequence length="57" mass="6865">MHFSSRWFVLIPAWMIHFKAPLELELRRTSGGRSNQLLWVFPGAFTYFSYVPFFFCM</sequence>
<keyword evidence="1" id="KW-1133">Transmembrane helix</keyword>
<keyword evidence="1" id="KW-0472">Membrane</keyword>
<keyword evidence="1" id="KW-0812">Transmembrane</keyword>
<keyword evidence="3" id="KW-1185">Reference proteome</keyword>
<evidence type="ECO:0000313" key="2">
    <source>
        <dbReference type="EMBL" id="KIM43943.1"/>
    </source>
</evidence>
<dbReference type="AlphaFoldDB" id="A0A0C2Y249"/>
<dbReference type="Proteomes" id="UP000053424">
    <property type="component" value="Unassembled WGS sequence"/>
</dbReference>
<protein>
    <submittedName>
        <fullName evidence="2">Uncharacterized protein</fullName>
    </submittedName>
</protein>
<dbReference type="EMBL" id="KN831774">
    <property type="protein sequence ID" value="KIM43943.1"/>
    <property type="molecule type" value="Genomic_DNA"/>
</dbReference>